<comment type="caution">
    <text evidence="7">The sequence shown here is derived from an EMBL/GenBank/DDBJ whole genome shotgun (WGS) entry which is preliminary data.</text>
</comment>
<reference evidence="7 8" key="1">
    <citation type="submission" date="2019-03" db="EMBL/GenBank/DDBJ databases">
        <title>Genomic Encyclopedia of Type Strains, Phase IV (KMG-IV): sequencing the most valuable type-strain genomes for metagenomic binning, comparative biology and taxonomic classification.</title>
        <authorList>
            <person name="Goeker M."/>
        </authorList>
    </citation>
    <scope>NUCLEOTIDE SEQUENCE [LARGE SCALE GENOMIC DNA]</scope>
    <source>
        <strain evidence="7 8">DSM 29489</strain>
    </source>
</reference>
<proteinExistence type="predicted"/>
<dbReference type="OrthoDB" id="9773765at2"/>
<dbReference type="GO" id="GO:0019354">
    <property type="term" value="P:siroheme biosynthetic process"/>
    <property type="evidence" value="ECO:0007669"/>
    <property type="project" value="UniProtKB-UniPathway"/>
</dbReference>
<dbReference type="AlphaFoldDB" id="A0A4R3K6D3"/>
<accession>A0A4R3K6D3</accession>
<keyword evidence="8" id="KW-1185">Reference proteome</keyword>
<evidence type="ECO:0000256" key="1">
    <source>
        <dbReference type="ARBA" id="ARBA00005010"/>
    </source>
</evidence>
<dbReference type="PANTHER" id="PTHR35330">
    <property type="entry name" value="SIROHEME BIOSYNTHESIS PROTEIN MET8"/>
    <property type="match status" value="1"/>
</dbReference>
<dbReference type="UniPathway" id="UPA00262">
    <property type="reaction ID" value="UER00222"/>
</dbReference>
<dbReference type="InterPro" id="IPR028161">
    <property type="entry name" value="Met8-like"/>
</dbReference>
<dbReference type="RefSeq" id="WP_132381447.1">
    <property type="nucleotide sequence ID" value="NZ_DAIRMY010000014.1"/>
</dbReference>
<dbReference type="Gene3D" id="3.30.160.110">
    <property type="entry name" value="Siroheme synthase, domain 2"/>
    <property type="match status" value="1"/>
</dbReference>
<dbReference type="EC" id="1.3.1.76" evidence="2"/>
<evidence type="ECO:0000256" key="6">
    <source>
        <dbReference type="ARBA" id="ARBA00047561"/>
    </source>
</evidence>
<dbReference type="InterPro" id="IPR006367">
    <property type="entry name" value="Sirohaem_synthase_N"/>
</dbReference>
<gene>
    <name evidence="7" type="ORF">EDD59_112101</name>
</gene>
<evidence type="ECO:0000313" key="8">
    <source>
        <dbReference type="Proteomes" id="UP000295726"/>
    </source>
</evidence>
<dbReference type="Proteomes" id="UP000295726">
    <property type="component" value="Unassembled WGS sequence"/>
</dbReference>
<dbReference type="GO" id="GO:0043115">
    <property type="term" value="F:precorrin-2 dehydrogenase activity"/>
    <property type="evidence" value="ECO:0007669"/>
    <property type="project" value="UniProtKB-EC"/>
</dbReference>
<evidence type="ECO:0000256" key="3">
    <source>
        <dbReference type="ARBA" id="ARBA00023002"/>
    </source>
</evidence>
<comment type="catalytic activity">
    <reaction evidence="6">
        <text>precorrin-2 + NAD(+) = sirohydrochlorin + NADH + 2 H(+)</text>
        <dbReference type="Rhea" id="RHEA:15613"/>
        <dbReference type="ChEBI" id="CHEBI:15378"/>
        <dbReference type="ChEBI" id="CHEBI:57540"/>
        <dbReference type="ChEBI" id="CHEBI:57945"/>
        <dbReference type="ChEBI" id="CHEBI:58351"/>
        <dbReference type="ChEBI" id="CHEBI:58827"/>
        <dbReference type="EC" id="1.3.1.76"/>
    </reaction>
</comment>
<dbReference type="InterPro" id="IPR036291">
    <property type="entry name" value="NAD(P)-bd_dom_sf"/>
</dbReference>
<keyword evidence="5" id="KW-0627">Porphyrin biosynthesis</keyword>
<evidence type="ECO:0000256" key="2">
    <source>
        <dbReference type="ARBA" id="ARBA00012400"/>
    </source>
</evidence>
<evidence type="ECO:0000313" key="7">
    <source>
        <dbReference type="EMBL" id="TCS78340.1"/>
    </source>
</evidence>
<name>A0A4R3K6D3_9FIRM</name>
<dbReference type="GO" id="GO:0004325">
    <property type="term" value="F:ferrochelatase activity"/>
    <property type="evidence" value="ECO:0007669"/>
    <property type="project" value="InterPro"/>
</dbReference>
<dbReference type="SUPFAM" id="SSF75615">
    <property type="entry name" value="Siroheme synthase middle domains-like"/>
    <property type="match status" value="1"/>
</dbReference>
<dbReference type="Gene3D" id="3.40.50.720">
    <property type="entry name" value="NAD(P)-binding Rossmann-like Domain"/>
    <property type="match status" value="1"/>
</dbReference>
<evidence type="ECO:0000256" key="4">
    <source>
        <dbReference type="ARBA" id="ARBA00023027"/>
    </source>
</evidence>
<protein>
    <recommendedName>
        <fullName evidence="2">precorrin-2 dehydrogenase</fullName>
        <ecNumber evidence="2">1.3.1.76</ecNumber>
    </recommendedName>
</protein>
<dbReference type="NCBIfam" id="TIGR01470">
    <property type="entry name" value="cysG_Nterm"/>
    <property type="match status" value="1"/>
</dbReference>
<keyword evidence="3" id="KW-0560">Oxidoreductase</keyword>
<dbReference type="Pfam" id="PF13241">
    <property type="entry name" value="NAD_binding_7"/>
    <property type="match status" value="1"/>
</dbReference>
<keyword evidence="4" id="KW-0520">NAD</keyword>
<dbReference type="SUPFAM" id="SSF51735">
    <property type="entry name" value="NAD(P)-binding Rossmann-fold domains"/>
    <property type="match status" value="1"/>
</dbReference>
<evidence type="ECO:0000256" key="5">
    <source>
        <dbReference type="ARBA" id="ARBA00023244"/>
    </source>
</evidence>
<sequence>MEKSYFPMFVDISEKKIVVVGGGRIAARRVDTLTYFAGNITVIAPEVTRQLLELNEDGRIYCMIREYEKGDIAGADMVLAATDDRQLNHSIADECRVLEREKGRRILFNTADDKDLCDFYFPSVITRDDIVIGINSGGRSPGKVKQVREKLEEKLDIL</sequence>
<comment type="pathway">
    <text evidence="1">Porphyrin-containing compound metabolism; siroheme biosynthesis; sirohydrochlorin from precorrin-2: step 1/1.</text>
</comment>
<dbReference type="EMBL" id="SLZZ01000012">
    <property type="protein sequence ID" value="TCS78340.1"/>
    <property type="molecule type" value="Genomic_DNA"/>
</dbReference>
<organism evidence="7 8">
    <name type="scientific">Muricomes intestini</name>
    <dbReference type="NCBI Taxonomy" id="1796634"/>
    <lineage>
        <taxon>Bacteria</taxon>
        <taxon>Bacillati</taxon>
        <taxon>Bacillota</taxon>
        <taxon>Clostridia</taxon>
        <taxon>Lachnospirales</taxon>
        <taxon>Lachnospiraceae</taxon>
        <taxon>Muricomes</taxon>
    </lineage>
</organism>
<dbReference type="PANTHER" id="PTHR35330:SF1">
    <property type="entry name" value="SIROHEME BIOSYNTHESIS PROTEIN MET8"/>
    <property type="match status" value="1"/>
</dbReference>